<organism evidence="2 3">
    <name type="scientific">Candidatus Fischerbacteria bacterium RBG_13_37_8</name>
    <dbReference type="NCBI Taxonomy" id="1817863"/>
    <lineage>
        <taxon>Bacteria</taxon>
        <taxon>Candidatus Fischeribacteriota</taxon>
    </lineage>
</organism>
<reference evidence="2 3" key="1">
    <citation type="journal article" date="2016" name="Nat. Commun.">
        <title>Thousands of microbial genomes shed light on interconnected biogeochemical processes in an aquifer system.</title>
        <authorList>
            <person name="Anantharaman K."/>
            <person name="Brown C.T."/>
            <person name="Hug L.A."/>
            <person name="Sharon I."/>
            <person name="Castelle C.J."/>
            <person name="Probst A.J."/>
            <person name="Thomas B.C."/>
            <person name="Singh A."/>
            <person name="Wilkins M.J."/>
            <person name="Karaoz U."/>
            <person name="Brodie E.L."/>
            <person name="Williams K.H."/>
            <person name="Hubbard S.S."/>
            <person name="Banfield J.F."/>
        </authorList>
    </citation>
    <scope>NUCLEOTIDE SEQUENCE [LARGE SCALE GENOMIC DNA]</scope>
</reference>
<proteinExistence type="predicted"/>
<gene>
    <name evidence="2" type="ORF">A2Y62_09480</name>
</gene>
<dbReference type="InterPro" id="IPR012334">
    <property type="entry name" value="Pectin_lyas_fold"/>
</dbReference>
<feature type="domain" description="DUF1565" evidence="1">
    <location>
        <begin position="33"/>
        <end position="70"/>
    </location>
</feature>
<sequence>MISKKLWSGVICVALLFFITPLFAGTLYVSKAKGENKNPGTKESPVQEIDRAITLATAGDEIYIAGGIYSGTFSIGYLESDKPLKIYGSYDETFATRDIVKTSTVFQPDNASGAKSRKAMLKFTKAVDGTIIDGIVFDSGERNAFSPKEGIIEGLDTGRMLRSTEKPATGNSTVEEPLIQIVSAAQGGDVTVQNCVFINGASFGLQAGHRSGTFRVLNNVFVGNRMAAIEIYGTCPNKGGPKALSLCASVEIAHNTILFTWSRLKDFKDMGYGIRVMTKCEYKIHHNIIGGSVLAGIDNTRFNKDEWLKIDNNIFFVNKQADLEYSPASNTKLNLFVDQFKDLTIASATGNKEEIPKTLPINKTYLEGFLNARYSEQVDFNPDSPANVWREVMGMNKQGKISSQVSMFMNRY</sequence>
<accession>A0A1F5VJQ1</accession>
<dbReference type="InterPro" id="IPR011050">
    <property type="entry name" value="Pectin_lyase_fold/virulence"/>
</dbReference>
<dbReference type="InterPro" id="IPR011459">
    <property type="entry name" value="DUF1565"/>
</dbReference>
<name>A0A1F5VJQ1_9BACT</name>
<dbReference type="Gene3D" id="2.160.20.10">
    <property type="entry name" value="Single-stranded right-handed beta-helix, Pectin lyase-like"/>
    <property type="match status" value="1"/>
</dbReference>
<dbReference type="AlphaFoldDB" id="A0A1F5VJQ1"/>
<feature type="non-terminal residue" evidence="2">
    <location>
        <position position="412"/>
    </location>
</feature>
<dbReference type="SUPFAM" id="SSF51126">
    <property type="entry name" value="Pectin lyase-like"/>
    <property type="match status" value="1"/>
</dbReference>
<dbReference type="SMART" id="SM00710">
    <property type="entry name" value="PbH1"/>
    <property type="match status" value="3"/>
</dbReference>
<evidence type="ECO:0000313" key="3">
    <source>
        <dbReference type="Proteomes" id="UP000178943"/>
    </source>
</evidence>
<dbReference type="Proteomes" id="UP000178943">
    <property type="component" value="Unassembled WGS sequence"/>
</dbReference>
<dbReference type="Pfam" id="PF07602">
    <property type="entry name" value="DUF1565"/>
    <property type="match status" value="1"/>
</dbReference>
<evidence type="ECO:0000313" key="2">
    <source>
        <dbReference type="EMBL" id="OGF63693.1"/>
    </source>
</evidence>
<evidence type="ECO:0000259" key="1">
    <source>
        <dbReference type="Pfam" id="PF07602"/>
    </source>
</evidence>
<comment type="caution">
    <text evidence="2">The sequence shown here is derived from an EMBL/GenBank/DDBJ whole genome shotgun (WGS) entry which is preliminary data.</text>
</comment>
<protein>
    <recommendedName>
        <fullName evidence="1">DUF1565 domain-containing protein</fullName>
    </recommendedName>
</protein>
<dbReference type="InterPro" id="IPR006626">
    <property type="entry name" value="PbH1"/>
</dbReference>
<dbReference type="EMBL" id="MFGW01000154">
    <property type="protein sequence ID" value="OGF63693.1"/>
    <property type="molecule type" value="Genomic_DNA"/>
</dbReference>